<keyword evidence="2" id="KW-1185">Reference proteome</keyword>
<organism evidence="1 2">
    <name type="scientific">Linum tenue</name>
    <dbReference type="NCBI Taxonomy" id="586396"/>
    <lineage>
        <taxon>Eukaryota</taxon>
        <taxon>Viridiplantae</taxon>
        <taxon>Streptophyta</taxon>
        <taxon>Embryophyta</taxon>
        <taxon>Tracheophyta</taxon>
        <taxon>Spermatophyta</taxon>
        <taxon>Magnoliopsida</taxon>
        <taxon>eudicotyledons</taxon>
        <taxon>Gunneridae</taxon>
        <taxon>Pentapetalae</taxon>
        <taxon>rosids</taxon>
        <taxon>fabids</taxon>
        <taxon>Malpighiales</taxon>
        <taxon>Linaceae</taxon>
        <taxon>Linum</taxon>
    </lineage>
</organism>
<evidence type="ECO:0000313" key="2">
    <source>
        <dbReference type="Proteomes" id="UP001154282"/>
    </source>
</evidence>
<dbReference type="AlphaFoldDB" id="A0AAV0MRB4"/>
<protein>
    <submittedName>
        <fullName evidence="1">Uncharacterized protein</fullName>
    </submittedName>
</protein>
<dbReference type="EMBL" id="CAMGYJ010000007">
    <property type="protein sequence ID" value="CAI0449319.1"/>
    <property type="molecule type" value="Genomic_DNA"/>
</dbReference>
<name>A0AAV0MRB4_9ROSI</name>
<accession>A0AAV0MRB4</accession>
<proteinExistence type="predicted"/>
<comment type="caution">
    <text evidence="1">The sequence shown here is derived from an EMBL/GenBank/DDBJ whole genome shotgun (WGS) entry which is preliminary data.</text>
</comment>
<gene>
    <name evidence="1" type="ORF">LITE_LOCUS30123</name>
</gene>
<evidence type="ECO:0000313" key="1">
    <source>
        <dbReference type="EMBL" id="CAI0449319.1"/>
    </source>
</evidence>
<sequence>MLCTCYSTLRSSEALFSSTKTKQREFNQREKKTIKIERRRRGIGVAWNSNINHSYLQSGGEYWGRRRQASSPAIGEEEVELRAFVGPSDSSPFPVIAAKFGSDLKRPLPARELRREALFCWIGYVWRRRS</sequence>
<dbReference type="Proteomes" id="UP001154282">
    <property type="component" value="Unassembled WGS sequence"/>
</dbReference>
<reference evidence="1" key="1">
    <citation type="submission" date="2022-08" db="EMBL/GenBank/DDBJ databases">
        <authorList>
            <person name="Gutierrez-Valencia J."/>
        </authorList>
    </citation>
    <scope>NUCLEOTIDE SEQUENCE</scope>
</reference>